<name>A0A7C5KDE8_9BACT</name>
<keyword evidence="1" id="KW-1133">Transmembrane helix</keyword>
<evidence type="ECO:0000313" key="3">
    <source>
        <dbReference type="EMBL" id="HHI65980.1"/>
    </source>
</evidence>
<keyword evidence="1" id="KW-0472">Membrane</keyword>
<dbReference type="SUPFAM" id="SSF69572">
    <property type="entry name" value="Activating enzymes of the ubiquitin-like proteins"/>
    <property type="match status" value="1"/>
</dbReference>
<dbReference type="InterPro" id="IPR035985">
    <property type="entry name" value="Ubiquitin-activating_enz"/>
</dbReference>
<evidence type="ECO:0000259" key="2">
    <source>
        <dbReference type="Pfam" id="PF00899"/>
    </source>
</evidence>
<protein>
    <submittedName>
        <fullName evidence="3">tRNA threonylcarbamoyladenosine dehydratase</fullName>
    </submittedName>
</protein>
<feature type="transmembrane region" description="Helical" evidence="1">
    <location>
        <begin position="192"/>
        <end position="212"/>
    </location>
</feature>
<comment type="caution">
    <text evidence="3">The sequence shown here is derived from an EMBL/GenBank/DDBJ whole genome shotgun (WGS) entry which is preliminary data.</text>
</comment>
<dbReference type="Pfam" id="PF00899">
    <property type="entry name" value="ThiF"/>
    <property type="match status" value="1"/>
</dbReference>
<proteinExistence type="predicted"/>
<dbReference type="InterPro" id="IPR045886">
    <property type="entry name" value="ThiF/MoeB/HesA"/>
</dbReference>
<dbReference type="PANTHER" id="PTHR43267">
    <property type="entry name" value="TRNA THREONYLCARBAMOYLADENOSINE DEHYDRATASE"/>
    <property type="match status" value="1"/>
</dbReference>
<keyword evidence="1" id="KW-0812">Transmembrane</keyword>
<dbReference type="GO" id="GO:0061504">
    <property type="term" value="P:cyclic threonylcarbamoyladenosine biosynthetic process"/>
    <property type="evidence" value="ECO:0007669"/>
    <property type="project" value="TreeGrafter"/>
</dbReference>
<sequence>MLLGEDNIKKIRRSKVVICGLGGVGGFALEALARLGVGNFFLIDYDRFDLSNLNRQILAEFNNIGLLKVDAALNRLKSISDSNVLVSQKRVQEALVEIESFKPDVIVDAIDDLEAKILLIKHFYKKTNIIVSAGAGNRVNPTMVTYADLSKTSNCSIAKILRKRLKDLGIFSGIEVVFSKEPPKKEFNNSNIIASAVFVPMSFGCLISYLSYKFICNSMA</sequence>
<dbReference type="GO" id="GO:0061503">
    <property type="term" value="F:tRNA threonylcarbamoyladenosine dehydratase"/>
    <property type="evidence" value="ECO:0007669"/>
    <property type="project" value="TreeGrafter"/>
</dbReference>
<organism evidence="3">
    <name type="scientific">Thermodesulfobium narugense</name>
    <dbReference type="NCBI Taxonomy" id="184064"/>
    <lineage>
        <taxon>Bacteria</taxon>
        <taxon>Pseudomonadati</taxon>
        <taxon>Thermodesulfobiota</taxon>
        <taxon>Thermodesulfobiia</taxon>
        <taxon>Thermodesulfobiales</taxon>
        <taxon>Thermodesulfobiaceae</taxon>
        <taxon>Thermodesulfobium</taxon>
    </lineage>
</organism>
<feature type="domain" description="THIF-type NAD/FAD binding fold" evidence="2">
    <location>
        <begin position="2"/>
        <end position="217"/>
    </location>
</feature>
<evidence type="ECO:0000256" key="1">
    <source>
        <dbReference type="SAM" id="Phobius"/>
    </source>
</evidence>
<dbReference type="AlphaFoldDB" id="A0A7C5KDE8"/>
<dbReference type="Gene3D" id="3.40.50.720">
    <property type="entry name" value="NAD(P)-binding Rossmann-like Domain"/>
    <property type="match status" value="1"/>
</dbReference>
<accession>A0A7C5KDE8</accession>
<dbReference type="CDD" id="cd00755">
    <property type="entry name" value="YgdL_like"/>
    <property type="match status" value="1"/>
</dbReference>
<dbReference type="PANTHER" id="PTHR43267:SF1">
    <property type="entry name" value="TRNA THREONYLCARBAMOYLADENOSINE DEHYDRATASE"/>
    <property type="match status" value="1"/>
</dbReference>
<reference evidence="3" key="1">
    <citation type="journal article" date="2020" name="mSystems">
        <title>Genome- and Community-Level Interaction Insights into Carbon Utilization and Element Cycling Functions of Hydrothermarchaeota in Hydrothermal Sediment.</title>
        <authorList>
            <person name="Zhou Z."/>
            <person name="Liu Y."/>
            <person name="Xu W."/>
            <person name="Pan J."/>
            <person name="Luo Z.H."/>
            <person name="Li M."/>
        </authorList>
    </citation>
    <scope>NUCLEOTIDE SEQUENCE [LARGE SCALE GENOMIC DNA]</scope>
    <source>
        <strain evidence="3">SpSt-1019</strain>
    </source>
</reference>
<dbReference type="EMBL" id="DRUY01000182">
    <property type="protein sequence ID" value="HHI65980.1"/>
    <property type="molecule type" value="Genomic_DNA"/>
</dbReference>
<dbReference type="GO" id="GO:0008641">
    <property type="term" value="F:ubiquitin-like modifier activating enzyme activity"/>
    <property type="evidence" value="ECO:0007669"/>
    <property type="project" value="InterPro"/>
</dbReference>
<gene>
    <name evidence="3" type="ORF">ENL70_05480</name>
</gene>
<dbReference type="InterPro" id="IPR000594">
    <property type="entry name" value="ThiF_NAD_FAD-bd"/>
</dbReference>